<dbReference type="AlphaFoldDB" id="A0A1C3EHD5"/>
<proteinExistence type="inferred from homology"/>
<dbReference type="InterPro" id="IPR037914">
    <property type="entry name" value="SpoVT-AbrB_sf"/>
</dbReference>
<comment type="subcellular location">
    <subcellularLocation>
        <location evidence="7">Cytoplasm</location>
        <location evidence="7">Nucleoid</location>
    </subcellularLocation>
</comment>
<dbReference type="InterPro" id="IPR038619">
    <property type="entry name" value="MraZ_sf"/>
</dbReference>
<dbReference type="GO" id="GO:0005737">
    <property type="term" value="C:cytoplasm"/>
    <property type="evidence" value="ECO:0007669"/>
    <property type="project" value="UniProtKB-UniRule"/>
</dbReference>
<dbReference type="PANTHER" id="PTHR34701">
    <property type="entry name" value="TRANSCRIPTIONAL REGULATOR MRAZ"/>
    <property type="match status" value="1"/>
</dbReference>
<comment type="similarity">
    <text evidence="7">Belongs to the MraZ family.</text>
</comment>
<keyword evidence="5 7" id="KW-0238">DNA-binding</keyword>
<gene>
    <name evidence="7" type="primary">mraZ</name>
    <name evidence="9" type="ORF">A6X21_20105</name>
</gene>
<dbReference type="CDD" id="cd16320">
    <property type="entry name" value="MraZ_N"/>
    <property type="match status" value="1"/>
</dbReference>
<evidence type="ECO:0000256" key="5">
    <source>
        <dbReference type="ARBA" id="ARBA00023125"/>
    </source>
</evidence>
<name>A0A1C3EHD5_9PLAN</name>
<sequence>MPLTGTYLRILDEKQRVGLPKRLREDLGCLECNHLYIAPGTQKSLVLYSPEGFNCLSETLSSRGFPGGDQTYLRLFYSSAERVDLDNQGRFRIPDRLSTHALLDKEIYLLGVNDHVEIWDREHWDLYTRTFSPQFDQLSSPGNSWQIAG</sequence>
<keyword evidence="10" id="KW-1185">Reference proteome</keyword>
<comment type="caution">
    <text evidence="9">The sequence shown here is derived from an EMBL/GenBank/DDBJ whole genome shotgun (WGS) entry which is preliminary data.</text>
</comment>
<dbReference type="Pfam" id="PF02381">
    <property type="entry name" value="MraZ"/>
    <property type="match status" value="1"/>
</dbReference>
<protein>
    <recommendedName>
        <fullName evidence="1 7">Transcriptional regulator MraZ</fullName>
    </recommendedName>
</protein>
<dbReference type="GO" id="GO:0000976">
    <property type="term" value="F:transcription cis-regulatory region binding"/>
    <property type="evidence" value="ECO:0007669"/>
    <property type="project" value="TreeGrafter"/>
</dbReference>
<dbReference type="InterPro" id="IPR020603">
    <property type="entry name" value="MraZ_dom"/>
</dbReference>
<feature type="domain" description="SpoVT-AbrB" evidence="8">
    <location>
        <begin position="6"/>
        <end position="52"/>
    </location>
</feature>
<dbReference type="GO" id="GO:0003700">
    <property type="term" value="F:DNA-binding transcription factor activity"/>
    <property type="evidence" value="ECO:0007669"/>
    <property type="project" value="UniProtKB-UniRule"/>
</dbReference>
<dbReference type="InterPro" id="IPR035642">
    <property type="entry name" value="MraZ_N"/>
</dbReference>
<keyword evidence="9" id="KW-0132">Cell division</keyword>
<evidence type="ECO:0000256" key="4">
    <source>
        <dbReference type="ARBA" id="ARBA00023015"/>
    </source>
</evidence>
<dbReference type="GO" id="GO:0051301">
    <property type="term" value="P:cell division"/>
    <property type="evidence" value="ECO:0007669"/>
    <property type="project" value="UniProtKB-KW"/>
</dbReference>
<evidence type="ECO:0000313" key="10">
    <source>
        <dbReference type="Proteomes" id="UP000094828"/>
    </source>
</evidence>
<reference evidence="9 10" key="1">
    <citation type="submission" date="2016-05" db="EMBL/GenBank/DDBJ databases">
        <title>Genomic and physiological characterization of Planctopirus sp. isolated from fresh water lake.</title>
        <authorList>
            <person name="Subhash Y."/>
            <person name="Ramana C."/>
        </authorList>
    </citation>
    <scope>NUCLEOTIDE SEQUENCE [LARGE SCALE GENOMIC DNA]</scope>
    <source>
        <strain evidence="9 10">JC280</strain>
    </source>
</reference>
<dbReference type="EMBL" id="LYDR01000063">
    <property type="protein sequence ID" value="ODA32655.1"/>
    <property type="molecule type" value="Genomic_DNA"/>
</dbReference>
<feature type="domain" description="SpoVT-AbrB" evidence="8">
    <location>
        <begin position="80"/>
        <end position="123"/>
    </location>
</feature>
<dbReference type="GO" id="GO:0009295">
    <property type="term" value="C:nucleoid"/>
    <property type="evidence" value="ECO:0007669"/>
    <property type="project" value="UniProtKB-SubCell"/>
</dbReference>
<dbReference type="InterPro" id="IPR003444">
    <property type="entry name" value="MraZ"/>
</dbReference>
<evidence type="ECO:0000256" key="6">
    <source>
        <dbReference type="ARBA" id="ARBA00023163"/>
    </source>
</evidence>
<dbReference type="PROSITE" id="PS51740">
    <property type="entry name" value="SPOVT_ABRB"/>
    <property type="match status" value="2"/>
</dbReference>
<dbReference type="PANTHER" id="PTHR34701:SF1">
    <property type="entry name" value="TRANSCRIPTIONAL REGULATOR MRAZ"/>
    <property type="match status" value="1"/>
</dbReference>
<accession>A0A1C3EHD5</accession>
<dbReference type="OrthoDB" id="9807753at2"/>
<dbReference type="InterPro" id="IPR035644">
    <property type="entry name" value="MraZ_C"/>
</dbReference>
<dbReference type="Proteomes" id="UP000094828">
    <property type="component" value="Unassembled WGS sequence"/>
</dbReference>
<evidence type="ECO:0000256" key="2">
    <source>
        <dbReference type="ARBA" id="ARBA00022490"/>
    </source>
</evidence>
<keyword evidence="6 7" id="KW-0804">Transcription</keyword>
<dbReference type="HAMAP" id="MF_01008">
    <property type="entry name" value="MraZ"/>
    <property type="match status" value="1"/>
</dbReference>
<dbReference type="Gene3D" id="3.40.1550.20">
    <property type="entry name" value="Transcriptional regulator MraZ domain"/>
    <property type="match status" value="1"/>
</dbReference>
<keyword evidence="2 7" id="KW-0963">Cytoplasm</keyword>
<dbReference type="RefSeq" id="WP_068847166.1">
    <property type="nucleotide sequence ID" value="NZ_LYDR01000063.1"/>
</dbReference>
<dbReference type="GO" id="GO:2000143">
    <property type="term" value="P:negative regulation of DNA-templated transcription initiation"/>
    <property type="evidence" value="ECO:0007669"/>
    <property type="project" value="TreeGrafter"/>
</dbReference>
<keyword evidence="9" id="KW-0131">Cell cycle</keyword>
<evidence type="ECO:0000256" key="1">
    <source>
        <dbReference type="ARBA" id="ARBA00013860"/>
    </source>
</evidence>
<evidence type="ECO:0000256" key="3">
    <source>
        <dbReference type="ARBA" id="ARBA00022737"/>
    </source>
</evidence>
<dbReference type="STRING" id="1841610.A6X21_20105"/>
<evidence type="ECO:0000259" key="8">
    <source>
        <dbReference type="PROSITE" id="PS51740"/>
    </source>
</evidence>
<dbReference type="CDD" id="cd16321">
    <property type="entry name" value="MraZ_C"/>
    <property type="match status" value="1"/>
</dbReference>
<evidence type="ECO:0000256" key="7">
    <source>
        <dbReference type="HAMAP-Rule" id="MF_01008"/>
    </source>
</evidence>
<comment type="subunit">
    <text evidence="7">Forms oligomers.</text>
</comment>
<keyword evidence="4 7" id="KW-0805">Transcription regulation</keyword>
<dbReference type="SUPFAM" id="SSF89447">
    <property type="entry name" value="AbrB/MazE/MraZ-like"/>
    <property type="match status" value="1"/>
</dbReference>
<organism evidence="9 10">
    <name type="scientific">Planctopirus hydrillae</name>
    <dbReference type="NCBI Taxonomy" id="1841610"/>
    <lineage>
        <taxon>Bacteria</taxon>
        <taxon>Pseudomonadati</taxon>
        <taxon>Planctomycetota</taxon>
        <taxon>Planctomycetia</taxon>
        <taxon>Planctomycetales</taxon>
        <taxon>Planctomycetaceae</taxon>
        <taxon>Planctopirus</taxon>
    </lineage>
</organism>
<evidence type="ECO:0000313" key="9">
    <source>
        <dbReference type="EMBL" id="ODA32655.1"/>
    </source>
</evidence>
<keyword evidence="3" id="KW-0677">Repeat</keyword>
<dbReference type="InterPro" id="IPR007159">
    <property type="entry name" value="SpoVT-AbrB_dom"/>
</dbReference>